<name>A0A1H0UBA8_SELRU</name>
<reference evidence="1 2" key="1">
    <citation type="submission" date="2016-10" db="EMBL/GenBank/DDBJ databases">
        <authorList>
            <person name="de Groot N.N."/>
        </authorList>
    </citation>
    <scope>NUCLEOTIDE SEQUENCE [LARGE SCALE GENOMIC DNA]</scope>
    <source>
        <strain evidence="1 2">S137</strain>
    </source>
</reference>
<dbReference type="EMBL" id="FNJQ01000030">
    <property type="protein sequence ID" value="SDP63330.1"/>
    <property type="molecule type" value="Genomic_DNA"/>
</dbReference>
<evidence type="ECO:0000313" key="2">
    <source>
        <dbReference type="Proteomes" id="UP000182412"/>
    </source>
</evidence>
<dbReference type="Proteomes" id="UP000182412">
    <property type="component" value="Unassembled WGS sequence"/>
</dbReference>
<accession>A0A1H0UBA8</accession>
<protein>
    <submittedName>
        <fullName evidence="1">Uncharacterized protein</fullName>
    </submittedName>
</protein>
<dbReference type="AlphaFoldDB" id="A0A1H0UBA8"/>
<proteinExistence type="predicted"/>
<dbReference type="OrthoDB" id="1666728at2"/>
<gene>
    <name evidence="1" type="ORF">SAMN05216366_13039</name>
</gene>
<evidence type="ECO:0000313" key="1">
    <source>
        <dbReference type="EMBL" id="SDP63330.1"/>
    </source>
</evidence>
<sequence>MDLQAVIRGKLGEAYAMSPWTEGRLDEIIHLIDAYAHQQYEQGYQAALTDAQMAARRVSYGIEGCM</sequence>
<organism evidence="1 2">
    <name type="scientific">Selenomonas ruminantium</name>
    <dbReference type="NCBI Taxonomy" id="971"/>
    <lineage>
        <taxon>Bacteria</taxon>
        <taxon>Bacillati</taxon>
        <taxon>Bacillota</taxon>
        <taxon>Negativicutes</taxon>
        <taxon>Selenomonadales</taxon>
        <taxon>Selenomonadaceae</taxon>
        <taxon>Selenomonas</taxon>
    </lineage>
</organism>
<dbReference type="RefSeq" id="WP_074573136.1">
    <property type="nucleotide sequence ID" value="NZ_FNJQ01000030.1"/>
</dbReference>